<organism evidence="1 2">
    <name type="scientific">Lophotis ruficrista</name>
    <dbReference type="NCBI Taxonomy" id="172689"/>
    <lineage>
        <taxon>Eukaryota</taxon>
        <taxon>Metazoa</taxon>
        <taxon>Chordata</taxon>
        <taxon>Craniata</taxon>
        <taxon>Vertebrata</taxon>
        <taxon>Euteleostomi</taxon>
        <taxon>Archelosauria</taxon>
        <taxon>Archosauria</taxon>
        <taxon>Dinosauria</taxon>
        <taxon>Saurischia</taxon>
        <taxon>Theropoda</taxon>
        <taxon>Coelurosauria</taxon>
        <taxon>Aves</taxon>
        <taxon>Neognathae</taxon>
        <taxon>Neoaves</taxon>
        <taxon>Otidimorphae</taxon>
        <taxon>Otidiformes</taxon>
        <taxon>Otididae</taxon>
        <taxon>Lophotis</taxon>
    </lineage>
</organism>
<dbReference type="GO" id="GO:0010008">
    <property type="term" value="C:endosome membrane"/>
    <property type="evidence" value="ECO:0007669"/>
    <property type="project" value="TreeGrafter"/>
</dbReference>
<gene>
    <name evidence="1" type="primary">Rep15</name>
    <name evidence="1" type="ORF">LOPRUF_R08968</name>
</gene>
<name>A0A7K8JI92_9AVES</name>
<dbReference type="Proteomes" id="UP000533896">
    <property type="component" value="Unassembled WGS sequence"/>
</dbReference>
<proteinExistence type="predicted"/>
<dbReference type="PANTHER" id="PTHR36682:SF1">
    <property type="entry name" value="RAB15 EFFECTOR PROTEIN"/>
    <property type="match status" value="1"/>
</dbReference>
<evidence type="ECO:0000313" key="2">
    <source>
        <dbReference type="Proteomes" id="UP000533896"/>
    </source>
</evidence>
<dbReference type="OrthoDB" id="8519068at2759"/>
<dbReference type="PANTHER" id="PTHR36682">
    <property type="entry name" value="RAB15 EFFECTOR PROTEIN"/>
    <property type="match status" value="1"/>
</dbReference>
<feature type="non-terminal residue" evidence="1">
    <location>
        <position position="1"/>
    </location>
</feature>
<accession>A0A7K8JI92</accession>
<sequence length="240" mass="26759">MGQKVLHEDNEGNKAETVVICEVFDQGVVHASQRLQDYLGFVDPQSKFQPATSTLSEILLVNFITFCVEKQAEEHIMTSKMTKQQSSLFGVDWIWTLSGPDKQIKLQIAVQALQLAELFRSEGSPAEVVEDCCWEAALADERFHNRSRFEKLVESCRLVGRDCLGLFVIFGVPGKPKDIRGVMLDSIAKEEQKCCLSGRNALWQFITSTDSFLPTKGMLSNCLGAKSGPKEVGNVHINFL</sequence>
<reference evidence="1 2" key="1">
    <citation type="submission" date="2019-09" db="EMBL/GenBank/DDBJ databases">
        <title>Bird 10,000 Genomes (B10K) Project - Family phase.</title>
        <authorList>
            <person name="Zhang G."/>
        </authorList>
    </citation>
    <scope>NUCLEOTIDE SEQUENCE [LARGE SCALE GENOMIC DNA]</scope>
    <source>
        <strain evidence="1">B10K-CU-031-23</strain>
    </source>
</reference>
<dbReference type="Pfam" id="PF15208">
    <property type="entry name" value="Rab15_effector"/>
    <property type="match status" value="1"/>
</dbReference>
<dbReference type="AlphaFoldDB" id="A0A7K8JI92"/>
<protein>
    <submittedName>
        <fullName evidence="1">REP15 protein</fullName>
    </submittedName>
</protein>
<keyword evidence="2" id="KW-1185">Reference proteome</keyword>
<evidence type="ECO:0000313" key="1">
    <source>
        <dbReference type="EMBL" id="NXE04566.1"/>
    </source>
</evidence>
<dbReference type="EMBL" id="VWYV01000022">
    <property type="protein sequence ID" value="NXE04566.1"/>
    <property type="molecule type" value="Genomic_DNA"/>
</dbReference>
<dbReference type="GO" id="GO:0055037">
    <property type="term" value="C:recycling endosome"/>
    <property type="evidence" value="ECO:0007669"/>
    <property type="project" value="TreeGrafter"/>
</dbReference>
<dbReference type="GO" id="GO:0033572">
    <property type="term" value="P:transferrin transport"/>
    <property type="evidence" value="ECO:0007669"/>
    <property type="project" value="TreeGrafter"/>
</dbReference>
<dbReference type="GO" id="GO:0001881">
    <property type="term" value="P:receptor recycling"/>
    <property type="evidence" value="ECO:0007669"/>
    <property type="project" value="InterPro"/>
</dbReference>
<dbReference type="InterPro" id="IPR027985">
    <property type="entry name" value="Rab15_effector"/>
</dbReference>
<feature type="non-terminal residue" evidence="1">
    <location>
        <position position="240"/>
    </location>
</feature>
<comment type="caution">
    <text evidence="1">The sequence shown here is derived from an EMBL/GenBank/DDBJ whole genome shotgun (WGS) entry which is preliminary data.</text>
</comment>